<dbReference type="OrthoDB" id="3509453at2759"/>
<name>A0A8T9B8L5_9HELO</name>
<protein>
    <recommendedName>
        <fullName evidence="4">Secreted protein</fullName>
    </recommendedName>
</protein>
<evidence type="ECO:0000313" key="3">
    <source>
        <dbReference type="Proteomes" id="UP000469559"/>
    </source>
</evidence>
<comment type="caution">
    <text evidence="2">The sequence shown here is derived from an EMBL/GenBank/DDBJ whole genome shotgun (WGS) entry which is preliminary data.</text>
</comment>
<accession>A0A8T9B8L5</accession>
<keyword evidence="1" id="KW-0732">Signal</keyword>
<dbReference type="Proteomes" id="UP000469559">
    <property type="component" value="Unassembled WGS sequence"/>
</dbReference>
<proteinExistence type="predicted"/>
<evidence type="ECO:0008006" key="4">
    <source>
        <dbReference type="Google" id="ProtNLM"/>
    </source>
</evidence>
<dbReference type="AlphaFoldDB" id="A0A8T9B8L5"/>
<evidence type="ECO:0000256" key="1">
    <source>
        <dbReference type="SAM" id="SignalP"/>
    </source>
</evidence>
<feature type="signal peptide" evidence="1">
    <location>
        <begin position="1"/>
        <end position="23"/>
    </location>
</feature>
<reference evidence="2 3" key="1">
    <citation type="submission" date="2018-05" db="EMBL/GenBank/DDBJ databases">
        <title>Whole genome sequencing for identification of molecular markers to develop diagnostic detection tools for the regulated plant pathogen Lachnellula willkommii.</title>
        <authorList>
            <person name="Giroux E."/>
            <person name="Bilodeau G."/>
        </authorList>
    </citation>
    <scope>NUCLEOTIDE SEQUENCE [LARGE SCALE GENOMIC DNA]</scope>
    <source>
        <strain evidence="2 3">CBS 203.66</strain>
    </source>
</reference>
<feature type="chain" id="PRO_5035798806" description="Secreted protein" evidence="1">
    <location>
        <begin position="24"/>
        <end position="158"/>
    </location>
</feature>
<sequence length="158" mass="15645">MFPQTLLALALALSASLLTLTSAATLPSFLVITVVNSTGATIGSLTGYGNFSHPGPSYPFRSAPTTEDYASLHGYYGCNAAVGGILACGDSSAALSASSFSSVNGNLVLEGTDGTWSVAAPDDSGVGTDPLGHVIGIPVHVGDTAAIPVTLSIKATTG</sequence>
<organism evidence="2 3">
    <name type="scientific">Lachnellula arida</name>
    <dbReference type="NCBI Taxonomy" id="1316785"/>
    <lineage>
        <taxon>Eukaryota</taxon>
        <taxon>Fungi</taxon>
        <taxon>Dikarya</taxon>
        <taxon>Ascomycota</taxon>
        <taxon>Pezizomycotina</taxon>
        <taxon>Leotiomycetes</taxon>
        <taxon>Helotiales</taxon>
        <taxon>Lachnaceae</taxon>
        <taxon>Lachnellula</taxon>
    </lineage>
</organism>
<gene>
    <name evidence="2" type="ORF">LARI1_G006613</name>
</gene>
<keyword evidence="3" id="KW-1185">Reference proteome</keyword>
<evidence type="ECO:0000313" key="2">
    <source>
        <dbReference type="EMBL" id="TVY16340.1"/>
    </source>
</evidence>
<dbReference type="EMBL" id="QGMF01000381">
    <property type="protein sequence ID" value="TVY16340.1"/>
    <property type="molecule type" value="Genomic_DNA"/>
</dbReference>